<evidence type="ECO:0000313" key="2">
    <source>
        <dbReference type="EMBL" id="GAA2346093.1"/>
    </source>
</evidence>
<dbReference type="Gene3D" id="3.40.50.1820">
    <property type="entry name" value="alpha/beta hydrolase"/>
    <property type="match status" value="1"/>
</dbReference>
<dbReference type="InterPro" id="IPR029058">
    <property type="entry name" value="AB_hydrolase_fold"/>
</dbReference>
<dbReference type="EMBL" id="BAAARA010000007">
    <property type="protein sequence ID" value="GAA2346093.1"/>
    <property type="molecule type" value="Genomic_DNA"/>
</dbReference>
<feature type="domain" description="AB hydrolase-1" evidence="1">
    <location>
        <begin position="30"/>
        <end position="279"/>
    </location>
</feature>
<reference evidence="2 3" key="1">
    <citation type="journal article" date="2019" name="Int. J. Syst. Evol. Microbiol.">
        <title>The Global Catalogue of Microorganisms (GCM) 10K type strain sequencing project: providing services to taxonomists for standard genome sequencing and annotation.</title>
        <authorList>
            <consortium name="The Broad Institute Genomics Platform"/>
            <consortium name="The Broad Institute Genome Sequencing Center for Infectious Disease"/>
            <person name="Wu L."/>
            <person name="Ma J."/>
        </authorList>
    </citation>
    <scope>NUCLEOTIDE SEQUENCE [LARGE SCALE GENOMIC DNA]</scope>
    <source>
        <strain evidence="2 3">JCM 16221</strain>
    </source>
</reference>
<keyword evidence="3" id="KW-1185">Reference proteome</keyword>
<dbReference type="GO" id="GO:0016787">
    <property type="term" value="F:hydrolase activity"/>
    <property type="evidence" value="ECO:0007669"/>
    <property type="project" value="UniProtKB-KW"/>
</dbReference>
<organism evidence="2 3">
    <name type="scientific">Saccharopolyspora halophila</name>
    <dbReference type="NCBI Taxonomy" id="405551"/>
    <lineage>
        <taxon>Bacteria</taxon>
        <taxon>Bacillati</taxon>
        <taxon>Actinomycetota</taxon>
        <taxon>Actinomycetes</taxon>
        <taxon>Pseudonocardiales</taxon>
        <taxon>Pseudonocardiaceae</taxon>
        <taxon>Saccharopolyspora</taxon>
    </lineage>
</organism>
<dbReference type="RefSeq" id="WP_344130170.1">
    <property type="nucleotide sequence ID" value="NZ_BAAARA010000007.1"/>
</dbReference>
<dbReference type="Pfam" id="PF00561">
    <property type="entry name" value="Abhydrolase_1"/>
    <property type="match status" value="1"/>
</dbReference>
<dbReference type="InterPro" id="IPR050471">
    <property type="entry name" value="AB_hydrolase"/>
</dbReference>
<proteinExistence type="predicted"/>
<sequence>MTAGIEEHIVGLSTGITVCHTVDGPGDGVPLLLVAGLGQHLHAWPAELVDGLVQRGFRVIRLDNRDAGRSARIDAPPPTNWRKLRGRARSDSYTLEDMAADVVGLLDHLGVRRTHVAGMSMGGMIAQTLAAGHPERVLSLTSIISTTGRSGVGQPAWSTKVRLARRPARTRAESIERHLGMTAHLAGTAHPIDPAVETAYAELAWDRVEDPRATSAGTGRQIQAIQASGDRTAQLRRITAPTLVVHGDRDLIVHPSGGRATAEAIPGADLVTIPGMGHHLAPGLLPRFCDLISRHARGVSA</sequence>
<evidence type="ECO:0000313" key="3">
    <source>
        <dbReference type="Proteomes" id="UP001501218"/>
    </source>
</evidence>
<dbReference type="Proteomes" id="UP001501218">
    <property type="component" value="Unassembled WGS sequence"/>
</dbReference>
<accession>A0ABN3G911</accession>
<dbReference type="InterPro" id="IPR000073">
    <property type="entry name" value="AB_hydrolase_1"/>
</dbReference>
<protein>
    <submittedName>
        <fullName evidence="2">Alpha/beta hydrolase</fullName>
    </submittedName>
</protein>
<dbReference type="PANTHER" id="PTHR43433">
    <property type="entry name" value="HYDROLASE, ALPHA/BETA FOLD FAMILY PROTEIN"/>
    <property type="match status" value="1"/>
</dbReference>
<name>A0ABN3G911_9PSEU</name>
<comment type="caution">
    <text evidence="2">The sequence shown here is derived from an EMBL/GenBank/DDBJ whole genome shotgun (WGS) entry which is preliminary data.</text>
</comment>
<gene>
    <name evidence="2" type="ORF">GCM10009854_23740</name>
</gene>
<dbReference type="SUPFAM" id="SSF53474">
    <property type="entry name" value="alpha/beta-Hydrolases"/>
    <property type="match status" value="1"/>
</dbReference>
<dbReference type="PANTHER" id="PTHR43433:SF5">
    <property type="entry name" value="AB HYDROLASE-1 DOMAIN-CONTAINING PROTEIN"/>
    <property type="match status" value="1"/>
</dbReference>
<evidence type="ECO:0000259" key="1">
    <source>
        <dbReference type="Pfam" id="PF00561"/>
    </source>
</evidence>
<keyword evidence="2" id="KW-0378">Hydrolase</keyword>